<protein>
    <recommendedName>
        <fullName evidence="4 5">Large ribosomal subunit protein bL33</fullName>
    </recommendedName>
</protein>
<dbReference type="SUPFAM" id="SSF57829">
    <property type="entry name" value="Zn-binding ribosomal proteins"/>
    <property type="match status" value="1"/>
</dbReference>
<dbReference type="InterPro" id="IPR038584">
    <property type="entry name" value="Ribosomal_bL33_sf"/>
</dbReference>
<keyword evidence="2 5" id="KW-0689">Ribosomal protein</keyword>
<evidence type="ECO:0000256" key="5">
    <source>
        <dbReference type="HAMAP-Rule" id="MF_00294"/>
    </source>
</evidence>
<evidence type="ECO:0000256" key="3">
    <source>
        <dbReference type="ARBA" id="ARBA00023274"/>
    </source>
</evidence>
<dbReference type="PANTHER" id="PTHR43168">
    <property type="entry name" value="50S RIBOSOMAL PROTEIN L33, CHLOROPLASTIC"/>
    <property type="match status" value="1"/>
</dbReference>
<comment type="similarity">
    <text evidence="1 5">Belongs to the bacterial ribosomal protein bL33 family.</text>
</comment>
<dbReference type="InterPro" id="IPR018264">
    <property type="entry name" value="Ribosomal_bL33_CS"/>
</dbReference>
<dbReference type="GO" id="GO:0005840">
    <property type="term" value="C:ribosome"/>
    <property type="evidence" value="ECO:0007669"/>
    <property type="project" value="UniProtKB-KW"/>
</dbReference>
<dbReference type="InterPro" id="IPR011332">
    <property type="entry name" value="Ribosomal_zn-bd"/>
</dbReference>
<dbReference type="eggNOG" id="COG0267">
    <property type="taxonomic scope" value="Bacteria"/>
</dbReference>
<sequence>MAKKTDTRIVINMACTDCGERNYTTEKNKRNDPRRIELNKYCPRCREAKMHRETK</sequence>
<reference evidence="6 7" key="1">
    <citation type="journal article" date="2015" name="Sci. Rep.">
        <title>A comparative genomics and reductive dehalogenase gene transcription study of two chloroethene-respiring bacteria, Dehalococcoides mccartyi strains MB and 11a.</title>
        <authorList>
            <person name="Low A."/>
            <person name="Shen Z."/>
            <person name="Cheng D."/>
            <person name="Rogers M.J."/>
            <person name="Lee P.K."/>
            <person name="He J."/>
        </authorList>
    </citation>
    <scope>NUCLEOTIDE SEQUENCE [LARGE SCALE GENOMIC DNA]</scope>
    <source>
        <strain evidence="6 7">MB</strain>
    </source>
</reference>
<dbReference type="HAMAP" id="MF_00294">
    <property type="entry name" value="Ribosomal_bL33"/>
    <property type="match status" value="1"/>
</dbReference>
<dbReference type="GO" id="GO:0003735">
    <property type="term" value="F:structural constituent of ribosome"/>
    <property type="evidence" value="ECO:0007669"/>
    <property type="project" value="InterPro"/>
</dbReference>
<dbReference type="PATRIC" id="fig|61435.5.peg.1622"/>
<dbReference type="GO" id="GO:0005737">
    <property type="term" value="C:cytoplasm"/>
    <property type="evidence" value="ECO:0007669"/>
    <property type="project" value="UniProtKB-ARBA"/>
</dbReference>
<dbReference type="Pfam" id="PF00471">
    <property type="entry name" value="Ribosomal_L33"/>
    <property type="match status" value="1"/>
</dbReference>
<evidence type="ECO:0000256" key="1">
    <source>
        <dbReference type="ARBA" id="ARBA00007596"/>
    </source>
</evidence>
<dbReference type="OrthoDB" id="9801333at2"/>
<evidence type="ECO:0000256" key="2">
    <source>
        <dbReference type="ARBA" id="ARBA00022980"/>
    </source>
</evidence>
<proteinExistence type="inferred from homology"/>
<keyword evidence="3 5" id="KW-0687">Ribonucleoprotein</keyword>
<dbReference type="InterPro" id="IPR001705">
    <property type="entry name" value="Ribosomal_bL33"/>
</dbReference>
<dbReference type="PANTHER" id="PTHR43168:SF2">
    <property type="entry name" value="LARGE RIBOSOMAL SUBUNIT PROTEIN BL33C"/>
    <property type="match status" value="1"/>
</dbReference>
<dbReference type="EMBL" id="JGYD01000029">
    <property type="protein sequence ID" value="KSV16067.1"/>
    <property type="molecule type" value="Genomic_DNA"/>
</dbReference>
<dbReference type="NCBIfam" id="NF001764">
    <property type="entry name" value="PRK00504.1"/>
    <property type="match status" value="1"/>
</dbReference>
<evidence type="ECO:0000313" key="6">
    <source>
        <dbReference type="EMBL" id="KSV16067.1"/>
    </source>
</evidence>
<accession>A0A0V8LX20</accession>
<dbReference type="Gene3D" id="2.20.28.120">
    <property type="entry name" value="Ribosomal protein L33"/>
    <property type="match status" value="1"/>
</dbReference>
<dbReference type="NCBIfam" id="TIGR01023">
    <property type="entry name" value="rpmG_bact"/>
    <property type="match status" value="1"/>
</dbReference>
<evidence type="ECO:0000313" key="7">
    <source>
        <dbReference type="Proteomes" id="UP000053577"/>
    </source>
</evidence>
<dbReference type="GO" id="GO:1990904">
    <property type="term" value="C:ribonucleoprotein complex"/>
    <property type="evidence" value="ECO:0007669"/>
    <property type="project" value="UniProtKB-KW"/>
</dbReference>
<evidence type="ECO:0000256" key="4">
    <source>
        <dbReference type="ARBA" id="ARBA00035176"/>
    </source>
</evidence>
<dbReference type="Proteomes" id="UP000053577">
    <property type="component" value="Unassembled WGS sequence"/>
</dbReference>
<organism evidence="6 7">
    <name type="scientific">Dehalococcoides mccartyi</name>
    <dbReference type="NCBI Taxonomy" id="61435"/>
    <lineage>
        <taxon>Bacteria</taxon>
        <taxon>Bacillati</taxon>
        <taxon>Chloroflexota</taxon>
        <taxon>Dehalococcoidia</taxon>
        <taxon>Dehalococcoidales</taxon>
        <taxon>Dehalococcoidaceae</taxon>
        <taxon>Dehalococcoides</taxon>
    </lineage>
</organism>
<dbReference type="NCBIfam" id="NF001860">
    <property type="entry name" value="PRK00595.1"/>
    <property type="match status" value="1"/>
</dbReference>
<name>A0A0V8LX20_9CHLR</name>
<dbReference type="GO" id="GO:0006412">
    <property type="term" value="P:translation"/>
    <property type="evidence" value="ECO:0007669"/>
    <property type="project" value="UniProtKB-UniRule"/>
</dbReference>
<comment type="caution">
    <text evidence="6">The sequence shown here is derived from an EMBL/GenBank/DDBJ whole genome shotgun (WGS) entry which is preliminary data.</text>
</comment>
<gene>
    <name evidence="5" type="primary">rpmG</name>
    <name evidence="6" type="ORF">DA01_08250</name>
</gene>
<dbReference type="RefSeq" id="WP_081042224.1">
    <property type="nucleotide sequence ID" value="NZ_JGYD01000029.1"/>
</dbReference>
<dbReference type="AlphaFoldDB" id="A0A0V8LX20"/>
<dbReference type="PROSITE" id="PS00582">
    <property type="entry name" value="RIBOSOMAL_L33"/>
    <property type="match status" value="1"/>
</dbReference>